<proteinExistence type="inferred from homology"/>
<evidence type="ECO:0000313" key="5">
    <source>
        <dbReference type="Proteomes" id="UP000655208"/>
    </source>
</evidence>
<keyword evidence="2" id="KW-0560">Oxidoreductase</keyword>
<dbReference type="RefSeq" id="WP_188941115.1">
    <property type="nucleotide sequence ID" value="NZ_BMNA01000003.1"/>
</dbReference>
<reference evidence="4" key="1">
    <citation type="journal article" date="2014" name="Int. J. Syst. Evol. Microbiol.">
        <title>Complete genome sequence of Corynebacterium casei LMG S-19264T (=DSM 44701T), isolated from a smear-ripened cheese.</title>
        <authorList>
            <consortium name="US DOE Joint Genome Institute (JGI-PGF)"/>
            <person name="Walter F."/>
            <person name="Albersmeier A."/>
            <person name="Kalinowski J."/>
            <person name="Ruckert C."/>
        </authorList>
    </citation>
    <scope>NUCLEOTIDE SEQUENCE</scope>
    <source>
        <strain evidence="4">CGMCC 4.7308</strain>
    </source>
</reference>
<dbReference type="GO" id="GO:0016491">
    <property type="term" value="F:oxidoreductase activity"/>
    <property type="evidence" value="ECO:0007669"/>
    <property type="project" value="UniProtKB-KW"/>
</dbReference>
<dbReference type="Gene3D" id="3.40.50.720">
    <property type="entry name" value="NAD(P)-binding Rossmann-like Domain"/>
    <property type="match status" value="1"/>
</dbReference>
<protein>
    <submittedName>
        <fullName evidence="4">Oxidoreductase</fullName>
    </submittedName>
</protein>
<sequence>MTTPTSSHAGNSFSPRAAIVVGSDSGIGKATAVALAEAGMDVGITWHDDEQGARDTAREVEGKGRRAFVARLDTTDLEGSQQVVRDLAEQLGRLDVHVQASGTGASTKLVDLTLDEWRSVVATDLDGAFACIQQAAKLMVAQGSGGRIIGITSVHEHQPRVGSSAYDAAKHGLGGLLKTAALELGQDGITVNAVAPGEIATPMTGQEDENPRVTKRPGVPLGRPGDAWEIAAVVAFLASPAAGYVTGASWPVDGGMLQMGPQAGSHIESDDWRER</sequence>
<organism evidence="4 5">
    <name type="scientific">Nakamurella endophytica</name>
    <dbReference type="NCBI Taxonomy" id="1748367"/>
    <lineage>
        <taxon>Bacteria</taxon>
        <taxon>Bacillati</taxon>
        <taxon>Actinomycetota</taxon>
        <taxon>Actinomycetes</taxon>
        <taxon>Nakamurellales</taxon>
        <taxon>Nakamurellaceae</taxon>
        <taxon>Nakamurella</taxon>
    </lineage>
</organism>
<evidence type="ECO:0000313" key="4">
    <source>
        <dbReference type="EMBL" id="GGL97987.1"/>
    </source>
</evidence>
<feature type="region of interest" description="Disordered" evidence="3">
    <location>
        <begin position="201"/>
        <end position="220"/>
    </location>
</feature>
<dbReference type="InterPro" id="IPR002347">
    <property type="entry name" value="SDR_fam"/>
</dbReference>
<dbReference type="InterPro" id="IPR036291">
    <property type="entry name" value="NAD(P)-bd_dom_sf"/>
</dbReference>
<name>A0A917SVE4_9ACTN</name>
<reference evidence="4" key="2">
    <citation type="submission" date="2020-09" db="EMBL/GenBank/DDBJ databases">
        <authorList>
            <person name="Sun Q."/>
            <person name="Zhou Y."/>
        </authorList>
    </citation>
    <scope>NUCLEOTIDE SEQUENCE</scope>
    <source>
        <strain evidence="4">CGMCC 4.7308</strain>
    </source>
</reference>
<evidence type="ECO:0000256" key="1">
    <source>
        <dbReference type="ARBA" id="ARBA00006484"/>
    </source>
</evidence>
<accession>A0A917SVE4</accession>
<dbReference type="PRINTS" id="PR00081">
    <property type="entry name" value="GDHRDH"/>
</dbReference>
<keyword evidence="5" id="KW-1185">Reference proteome</keyword>
<evidence type="ECO:0000256" key="2">
    <source>
        <dbReference type="ARBA" id="ARBA00023002"/>
    </source>
</evidence>
<comment type="similarity">
    <text evidence="1">Belongs to the short-chain dehydrogenases/reductases (SDR) family.</text>
</comment>
<dbReference type="NCBIfam" id="NF009384">
    <property type="entry name" value="PRK12743.1"/>
    <property type="match status" value="1"/>
</dbReference>
<dbReference type="Proteomes" id="UP000655208">
    <property type="component" value="Unassembled WGS sequence"/>
</dbReference>
<dbReference type="InterPro" id="IPR050259">
    <property type="entry name" value="SDR"/>
</dbReference>
<dbReference type="FunFam" id="3.40.50.720:FF:000084">
    <property type="entry name" value="Short-chain dehydrogenase reductase"/>
    <property type="match status" value="1"/>
</dbReference>
<dbReference type="Pfam" id="PF13561">
    <property type="entry name" value="adh_short_C2"/>
    <property type="match status" value="1"/>
</dbReference>
<dbReference type="EMBL" id="BMNA01000003">
    <property type="protein sequence ID" value="GGL97987.1"/>
    <property type="molecule type" value="Genomic_DNA"/>
</dbReference>
<dbReference type="PANTHER" id="PTHR42879:SF2">
    <property type="entry name" value="3-OXOACYL-[ACYL-CARRIER-PROTEIN] REDUCTASE FABG"/>
    <property type="match status" value="1"/>
</dbReference>
<dbReference type="SUPFAM" id="SSF51735">
    <property type="entry name" value="NAD(P)-binding Rossmann-fold domains"/>
    <property type="match status" value="1"/>
</dbReference>
<comment type="caution">
    <text evidence="4">The sequence shown here is derived from an EMBL/GenBank/DDBJ whole genome shotgun (WGS) entry which is preliminary data.</text>
</comment>
<evidence type="ECO:0000256" key="3">
    <source>
        <dbReference type="SAM" id="MobiDB-lite"/>
    </source>
</evidence>
<dbReference type="PANTHER" id="PTHR42879">
    <property type="entry name" value="3-OXOACYL-(ACYL-CARRIER-PROTEIN) REDUCTASE"/>
    <property type="match status" value="1"/>
</dbReference>
<dbReference type="AlphaFoldDB" id="A0A917SVE4"/>
<gene>
    <name evidence="4" type="ORF">GCM10011594_17340</name>
</gene>